<feature type="signal peptide" evidence="2">
    <location>
        <begin position="1"/>
        <end position="17"/>
    </location>
</feature>
<keyword evidence="4" id="KW-1185">Reference proteome</keyword>
<dbReference type="AlphaFoldDB" id="A0A8H4LXD1"/>
<dbReference type="Proteomes" id="UP000557566">
    <property type="component" value="Unassembled WGS sequence"/>
</dbReference>
<protein>
    <recommendedName>
        <fullName evidence="5">Infection structure specific protein</fullName>
    </recommendedName>
</protein>
<evidence type="ECO:0000313" key="4">
    <source>
        <dbReference type="Proteomes" id="UP000557566"/>
    </source>
</evidence>
<dbReference type="EMBL" id="JAAVMX010000006">
    <property type="protein sequence ID" value="KAF4506971.1"/>
    <property type="molecule type" value="Genomic_DNA"/>
</dbReference>
<evidence type="ECO:0000256" key="2">
    <source>
        <dbReference type="SAM" id="SignalP"/>
    </source>
</evidence>
<accession>A0A8H4LXD1</accession>
<reference evidence="3 4" key="1">
    <citation type="journal article" date="2020" name="Genome Biol. Evol.">
        <title>A new high-quality draft genome assembly of the Chinese cordyceps Ophiocordyceps sinensis.</title>
        <authorList>
            <person name="Shu R."/>
            <person name="Zhang J."/>
            <person name="Meng Q."/>
            <person name="Zhang H."/>
            <person name="Zhou G."/>
            <person name="Li M."/>
            <person name="Wu P."/>
            <person name="Zhao Y."/>
            <person name="Chen C."/>
            <person name="Qin Q."/>
        </authorList>
    </citation>
    <scope>NUCLEOTIDE SEQUENCE [LARGE SCALE GENOMIC DNA]</scope>
    <source>
        <strain evidence="3 4">IOZ07</strain>
    </source>
</reference>
<evidence type="ECO:0000313" key="3">
    <source>
        <dbReference type="EMBL" id="KAF4506971.1"/>
    </source>
</evidence>
<gene>
    <name evidence="3" type="ORF">G6O67_005651</name>
</gene>
<name>A0A8H4LXD1_9HYPO</name>
<proteinExistence type="predicted"/>
<evidence type="ECO:0008006" key="5">
    <source>
        <dbReference type="Google" id="ProtNLM"/>
    </source>
</evidence>
<sequence length="194" mass="19103">MRLQLLSIALAASATKAQQDIYAPGASSDCSERLLSLVQATPTAPPALSALAADSDCVPTSLAQPASDFMAQIASWSSSVVQEASACPPFASSASLLPSLPTWSVCGDGKGDATTTLTAGKNDAITTSTDGTNDAITTSTAPKNSSKAPQPTNATNGTGASNSTTASQSNVAARDAGPLFAVAAAAVGLAAMVL</sequence>
<comment type="caution">
    <text evidence="3">The sequence shown here is derived from an EMBL/GenBank/DDBJ whole genome shotgun (WGS) entry which is preliminary data.</text>
</comment>
<evidence type="ECO:0000256" key="1">
    <source>
        <dbReference type="SAM" id="MobiDB-lite"/>
    </source>
</evidence>
<keyword evidence="2" id="KW-0732">Signal</keyword>
<feature type="chain" id="PRO_5034188308" description="Infection structure specific protein" evidence="2">
    <location>
        <begin position="18"/>
        <end position="194"/>
    </location>
</feature>
<organism evidence="3 4">
    <name type="scientific">Ophiocordyceps sinensis</name>
    <dbReference type="NCBI Taxonomy" id="72228"/>
    <lineage>
        <taxon>Eukaryota</taxon>
        <taxon>Fungi</taxon>
        <taxon>Dikarya</taxon>
        <taxon>Ascomycota</taxon>
        <taxon>Pezizomycotina</taxon>
        <taxon>Sordariomycetes</taxon>
        <taxon>Hypocreomycetidae</taxon>
        <taxon>Hypocreales</taxon>
        <taxon>Ophiocordycipitaceae</taxon>
        <taxon>Ophiocordyceps</taxon>
    </lineage>
</organism>
<feature type="region of interest" description="Disordered" evidence="1">
    <location>
        <begin position="123"/>
        <end position="169"/>
    </location>
</feature>